<keyword evidence="13" id="KW-1185">Reference proteome</keyword>
<dbReference type="GO" id="GO:0005789">
    <property type="term" value="C:endoplasmic reticulum membrane"/>
    <property type="evidence" value="ECO:0007669"/>
    <property type="project" value="TreeGrafter"/>
</dbReference>
<feature type="region of interest" description="Disordered" evidence="11">
    <location>
        <begin position="266"/>
        <end position="285"/>
    </location>
</feature>
<dbReference type="GO" id="GO:0019367">
    <property type="term" value="P:fatty acid elongation, saturated fatty acid"/>
    <property type="evidence" value="ECO:0007669"/>
    <property type="project" value="TreeGrafter"/>
</dbReference>
<dbReference type="GO" id="GO:0009922">
    <property type="term" value="F:fatty acid elongase activity"/>
    <property type="evidence" value="ECO:0007669"/>
    <property type="project" value="UniProtKB-EC"/>
</dbReference>
<dbReference type="EC" id="2.3.1.199" evidence="10"/>
<evidence type="ECO:0000256" key="8">
    <source>
        <dbReference type="ARBA" id="ARBA00023136"/>
    </source>
</evidence>
<feature type="transmembrane region" description="Helical" evidence="10">
    <location>
        <begin position="206"/>
        <end position="229"/>
    </location>
</feature>
<dbReference type="AlphaFoldDB" id="A0A5J4P0L5"/>
<keyword evidence="2 10" id="KW-0444">Lipid biosynthesis</keyword>
<organism evidence="12 13">
    <name type="scientific">Paragonimus westermani</name>
    <dbReference type="NCBI Taxonomy" id="34504"/>
    <lineage>
        <taxon>Eukaryota</taxon>
        <taxon>Metazoa</taxon>
        <taxon>Spiralia</taxon>
        <taxon>Lophotrochozoa</taxon>
        <taxon>Platyhelminthes</taxon>
        <taxon>Trematoda</taxon>
        <taxon>Digenea</taxon>
        <taxon>Plagiorchiida</taxon>
        <taxon>Troglotremata</taxon>
        <taxon>Troglotrematidae</taxon>
        <taxon>Paragonimus</taxon>
    </lineage>
</organism>
<name>A0A5J4P0L5_9TREM</name>
<keyword evidence="9 10" id="KW-0275">Fatty acid biosynthesis</keyword>
<dbReference type="PANTHER" id="PTHR11157:SF126">
    <property type="entry name" value="ELONGATION OF VERY LONG CHAIN FATTY ACIDS PROTEIN"/>
    <property type="match status" value="1"/>
</dbReference>
<keyword evidence="3 10" id="KW-0808">Transferase</keyword>
<evidence type="ECO:0000256" key="4">
    <source>
        <dbReference type="ARBA" id="ARBA00022692"/>
    </source>
</evidence>
<evidence type="ECO:0000256" key="7">
    <source>
        <dbReference type="ARBA" id="ARBA00023098"/>
    </source>
</evidence>
<comment type="subcellular location">
    <subcellularLocation>
        <location evidence="1">Membrane</location>
        <topology evidence="1">Multi-pass membrane protein</topology>
    </subcellularLocation>
</comment>
<dbReference type="GO" id="GO:0034626">
    <property type="term" value="P:fatty acid elongation, polyunsaturated fatty acid"/>
    <property type="evidence" value="ECO:0007669"/>
    <property type="project" value="TreeGrafter"/>
</dbReference>
<evidence type="ECO:0000256" key="11">
    <source>
        <dbReference type="SAM" id="MobiDB-lite"/>
    </source>
</evidence>
<dbReference type="GO" id="GO:0034625">
    <property type="term" value="P:fatty acid elongation, monounsaturated fatty acid"/>
    <property type="evidence" value="ECO:0007669"/>
    <property type="project" value="TreeGrafter"/>
</dbReference>
<keyword evidence="8 10" id="KW-0472">Membrane</keyword>
<evidence type="ECO:0000256" key="6">
    <source>
        <dbReference type="ARBA" id="ARBA00022989"/>
    </source>
</evidence>
<keyword evidence="6 10" id="KW-1133">Transmembrane helix</keyword>
<dbReference type="InterPro" id="IPR002076">
    <property type="entry name" value="ELO_fam"/>
</dbReference>
<evidence type="ECO:0000313" key="12">
    <source>
        <dbReference type="EMBL" id="KAA3680878.1"/>
    </source>
</evidence>
<evidence type="ECO:0000256" key="9">
    <source>
        <dbReference type="ARBA" id="ARBA00023160"/>
    </source>
</evidence>
<evidence type="ECO:0000256" key="2">
    <source>
        <dbReference type="ARBA" id="ARBA00022516"/>
    </source>
</evidence>
<gene>
    <name evidence="12" type="ORF">DEA37_0013941</name>
</gene>
<dbReference type="PANTHER" id="PTHR11157">
    <property type="entry name" value="FATTY ACID ACYL TRANSFERASE-RELATED"/>
    <property type="match status" value="1"/>
</dbReference>
<keyword evidence="5 10" id="KW-0276">Fatty acid metabolism</keyword>
<feature type="transmembrane region" description="Helical" evidence="10">
    <location>
        <begin position="235"/>
        <end position="255"/>
    </location>
</feature>
<dbReference type="GO" id="GO:0030148">
    <property type="term" value="P:sphingolipid biosynthetic process"/>
    <property type="evidence" value="ECO:0007669"/>
    <property type="project" value="TreeGrafter"/>
</dbReference>
<dbReference type="Pfam" id="PF01151">
    <property type="entry name" value="ELO"/>
    <property type="match status" value="1"/>
</dbReference>
<keyword evidence="7 10" id="KW-0443">Lipid metabolism</keyword>
<evidence type="ECO:0000256" key="10">
    <source>
        <dbReference type="RuleBase" id="RU361115"/>
    </source>
</evidence>
<proteinExistence type="inferred from homology"/>
<evidence type="ECO:0000256" key="3">
    <source>
        <dbReference type="ARBA" id="ARBA00022679"/>
    </source>
</evidence>
<dbReference type="EMBL" id="QNGE01000332">
    <property type="protein sequence ID" value="KAA3680878.1"/>
    <property type="molecule type" value="Genomic_DNA"/>
</dbReference>
<keyword evidence="4 10" id="KW-0812">Transmembrane</keyword>
<dbReference type="GO" id="GO:0042761">
    <property type="term" value="P:very long-chain fatty acid biosynthetic process"/>
    <property type="evidence" value="ECO:0007669"/>
    <property type="project" value="TreeGrafter"/>
</dbReference>
<accession>A0A5J4P0L5</accession>
<comment type="caution">
    <text evidence="12">The sequence shown here is derived from an EMBL/GenBank/DDBJ whole genome shotgun (WGS) entry which is preliminary data.</text>
</comment>
<evidence type="ECO:0000256" key="1">
    <source>
        <dbReference type="ARBA" id="ARBA00004141"/>
    </source>
</evidence>
<sequence length="285" mass="33781">MDELISDYASFTQKEATFLEKRSLRWINWLSCGSFKLSWTFALMYLLTILYGIRYMQKRAPFNLRNLLFMYDLALAFFNAHIVYGILKVAVKENFFFTCQKADYALHPHATELTRSLWLFHVSKLIECLDTVFFILSGKTRLVTWLHVYHHCTMIPYSFMMAKWTPDDQVFTLVLTNGSVHVIMYIYYALAALGPAWRRFLWWKRYLTILQMMQFVYGISVAVWAVYNGCTARPLVYYCSIAYIFSILACFYNHYTQTYYANRHTQRHPKHTEQPEADTTTAKDQ</sequence>
<evidence type="ECO:0000313" key="13">
    <source>
        <dbReference type="Proteomes" id="UP000324629"/>
    </source>
</evidence>
<protein>
    <recommendedName>
        <fullName evidence="10">Elongation of very long chain fatty acids protein</fullName>
        <ecNumber evidence="10">2.3.1.199</ecNumber>
    </recommendedName>
    <alternativeName>
        <fullName evidence="10">Very-long-chain 3-oxoacyl-CoA synthase</fullName>
    </alternativeName>
</protein>
<feature type="transmembrane region" description="Helical" evidence="10">
    <location>
        <begin position="68"/>
        <end position="87"/>
    </location>
</feature>
<evidence type="ECO:0000256" key="5">
    <source>
        <dbReference type="ARBA" id="ARBA00022832"/>
    </source>
</evidence>
<feature type="transmembrane region" description="Helical" evidence="10">
    <location>
        <begin position="37"/>
        <end position="56"/>
    </location>
</feature>
<comment type="catalytic activity">
    <reaction evidence="10">
        <text>a very-long-chain acyl-CoA + malonyl-CoA + H(+) = a very-long-chain 3-oxoacyl-CoA + CO2 + CoA</text>
        <dbReference type="Rhea" id="RHEA:32727"/>
        <dbReference type="ChEBI" id="CHEBI:15378"/>
        <dbReference type="ChEBI" id="CHEBI:16526"/>
        <dbReference type="ChEBI" id="CHEBI:57287"/>
        <dbReference type="ChEBI" id="CHEBI:57384"/>
        <dbReference type="ChEBI" id="CHEBI:90725"/>
        <dbReference type="ChEBI" id="CHEBI:90736"/>
        <dbReference type="EC" id="2.3.1.199"/>
    </reaction>
</comment>
<reference evidence="12 13" key="1">
    <citation type="journal article" date="2019" name="Gigascience">
        <title>Whole-genome sequence of the oriental lung fluke Paragonimus westermani.</title>
        <authorList>
            <person name="Oey H."/>
            <person name="Zakrzewski M."/>
            <person name="Narain K."/>
            <person name="Devi K.R."/>
            <person name="Agatsuma T."/>
            <person name="Nawaratna S."/>
            <person name="Gobert G.N."/>
            <person name="Jones M.K."/>
            <person name="Ragan M.A."/>
            <person name="McManus D.P."/>
            <person name="Krause L."/>
        </authorList>
    </citation>
    <scope>NUCLEOTIDE SEQUENCE [LARGE SCALE GENOMIC DNA]</scope>
    <source>
        <strain evidence="12 13">IND2009</strain>
    </source>
</reference>
<feature type="transmembrane region" description="Helical" evidence="10">
    <location>
        <begin position="170"/>
        <end position="194"/>
    </location>
</feature>
<comment type="similarity">
    <text evidence="10">Belongs to the ELO family.</text>
</comment>
<dbReference type="Proteomes" id="UP000324629">
    <property type="component" value="Unassembled WGS sequence"/>
</dbReference>